<evidence type="ECO:0000259" key="1">
    <source>
        <dbReference type="Pfam" id="PF01425"/>
    </source>
</evidence>
<dbReference type="PANTHER" id="PTHR11895:SF176">
    <property type="entry name" value="AMIDASE AMID-RELATED"/>
    <property type="match status" value="1"/>
</dbReference>
<protein>
    <submittedName>
        <fullName evidence="2">Aspartyl-tRNA(Asn)/glutamyl-tRNA(Gln) amidotransferase subunit A</fullName>
    </submittedName>
</protein>
<keyword evidence="3" id="KW-1185">Reference proteome</keyword>
<sequence length="453" mass="46385">MKPAPSLAQLCRDLAEGRTSSETLVEDCLARIADPAGEGARAFIKIVPDQVRAVAKAMDLLRGVHAAPSPFAGIPIAVKDLFDIAGEVTTAGSRVLADAPPATRDAPAIARLRRAGFVVIGRTNMTEFAYSGLGLNPHYGTPLSVWRRTEGHAPGGSSSGAAISVADGMAHGAIGSDTGGSCRIPAAFNGLAGFKPTARRVPLEGALPLSPALDSVGPIARTVGCCAALDAIMADEPLDVLQPASLTGLRVLVPTTVALDDLDAEVATAFASALRRLSAAGAQVVEAPFPEFAEVAGINAKGGFTAADSYAWHAALLEKSEAGYDPRVAVRIRRGASQTAADYINLIAARHSLVERAARRLATVDAVVMPSVAMVPPRIADLADDEAYSRANLRSLRNATLINMVDGCAISVPIREGGTDAPVGLMIAGPAGADHRILAIAAAAEAVVSAAPA</sequence>
<dbReference type="Gene3D" id="3.90.1300.10">
    <property type="entry name" value="Amidase signature (AS) domain"/>
    <property type="match status" value="1"/>
</dbReference>
<accession>A0A2V3TZ29</accession>
<dbReference type="RefSeq" id="WP_110376750.1">
    <property type="nucleotide sequence ID" value="NZ_JAHBRY010000003.1"/>
</dbReference>
<dbReference type="PANTHER" id="PTHR11895">
    <property type="entry name" value="TRANSAMIDASE"/>
    <property type="match status" value="1"/>
</dbReference>
<dbReference type="OrthoDB" id="9811471at2"/>
<dbReference type="NCBIfam" id="NF005460">
    <property type="entry name" value="PRK07056.1"/>
    <property type="match status" value="1"/>
</dbReference>
<dbReference type="AlphaFoldDB" id="A0A2V3TZ29"/>
<evidence type="ECO:0000313" key="3">
    <source>
        <dbReference type="Proteomes" id="UP000248021"/>
    </source>
</evidence>
<dbReference type="EMBL" id="QJJK01000010">
    <property type="protein sequence ID" value="PXW55151.1"/>
    <property type="molecule type" value="Genomic_DNA"/>
</dbReference>
<dbReference type="Pfam" id="PF01425">
    <property type="entry name" value="Amidase"/>
    <property type="match status" value="1"/>
</dbReference>
<reference evidence="2 3" key="1">
    <citation type="submission" date="2018-05" db="EMBL/GenBank/DDBJ databases">
        <title>Genomic Encyclopedia of Type Strains, Phase IV (KMG-IV): sequencing the most valuable type-strain genomes for metagenomic binning, comparative biology and taxonomic classification.</title>
        <authorList>
            <person name="Goeker M."/>
        </authorList>
    </citation>
    <scope>NUCLEOTIDE SEQUENCE [LARGE SCALE GENOMIC DNA]</scope>
    <source>
        <strain evidence="2 3">DSM 6462</strain>
    </source>
</reference>
<proteinExistence type="predicted"/>
<dbReference type="InterPro" id="IPR036928">
    <property type="entry name" value="AS_sf"/>
</dbReference>
<gene>
    <name evidence="2" type="ORF">C7450_11090</name>
</gene>
<comment type="caution">
    <text evidence="2">The sequence shown here is derived from an EMBL/GenBank/DDBJ whole genome shotgun (WGS) entry which is preliminary data.</text>
</comment>
<evidence type="ECO:0000313" key="2">
    <source>
        <dbReference type="EMBL" id="PXW55151.1"/>
    </source>
</evidence>
<dbReference type="GO" id="GO:0016740">
    <property type="term" value="F:transferase activity"/>
    <property type="evidence" value="ECO:0007669"/>
    <property type="project" value="UniProtKB-KW"/>
</dbReference>
<keyword evidence="2" id="KW-0808">Transferase</keyword>
<dbReference type="Proteomes" id="UP000248021">
    <property type="component" value="Unassembled WGS sequence"/>
</dbReference>
<dbReference type="InterPro" id="IPR023631">
    <property type="entry name" value="Amidase_dom"/>
</dbReference>
<name>A0A2V3TZ29_9HYPH</name>
<feature type="domain" description="Amidase" evidence="1">
    <location>
        <begin position="24"/>
        <end position="438"/>
    </location>
</feature>
<organism evidence="2 3">
    <name type="scientific">Chelatococcus asaccharovorans</name>
    <dbReference type="NCBI Taxonomy" id="28210"/>
    <lineage>
        <taxon>Bacteria</taxon>
        <taxon>Pseudomonadati</taxon>
        <taxon>Pseudomonadota</taxon>
        <taxon>Alphaproteobacteria</taxon>
        <taxon>Hyphomicrobiales</taxon>
        <taxon>Chelatococcaceae</taxon>
        <taxon>Chelatococcus</taxon>
    </lineage>
</organism>
<dbReference type="SUPFAM" id="SSF75304">
    <property type="entry name" value="Amidase signature (AS) enzymes"/>
    <property type="match status" value="1"/>
</dbReference>
<dbReference type="InterPro" id="IPR000120">
    <property type="entry name" value="Amidase"/>
</dbReference>